<dbReference type="PANTHER" id="PTHR33473:SF17">
    <property type="entry name" value="ATP-DEPENDENT CLP PROTEASE ADAPTER PROTEIN CLPS1, CHLOROPLASTIC"/>
    <property type="match status" value="1"/>
</dbReference>
<keyword evidence="1" id="KW-0812">Transmembrane</keyword>
<evidence type="ECO:0000313" key="3">
    <source>
        <dbReference type="EMBL" id="CAE8612164.1"/>
    </source>
</evidence>
<evidence type="ECO:0000259" key="2">
    <source>
        <dbReference type="Pfam" id="PF02617"/>
    </source>
</evidence>
<keyword evidence="4" id="KW-1185">Reference proteome</keyword>
<sequence length="231" mass="24754">MARSSRRSSRGAAAAGLVCAACFVFAVGIDGRAAFAAMRSAPTTLGGSRLSSIATPGTATAALLAEGPHQRLEQQTSFLPAAAVGLVVGLAAVGASGLRKRSSDVRSVPGILRRAQMQPNLPDAGIAVMDKVDMKTRMKEEFEKEKWWRVLLHNDDIHTFEYVTNCLTKVVQHLTRRKAYNITWEAHSSGKATVACVWKALAEQFCVKLQQDGLTVSIAPDSKFEGNKGGQ</sequence>
<dbReference type="OrthoDB" id="5144at2759"/>
<feature type="transmembrane region" description="Helical" evidence="1">
    <location>
        <begin position="78"/>
        <end position="98"/>
    </location>
</feature>
<keyword evidence="1" id="KW-0472">Membrane</keyword>
<proteinExistence type="predicted"/>
<dbReference type="PANTHER" id="PTHR33473">
    <property type="entry name" value="ATP-DEPENDENT CLP PROTEASE ADAPTER PROTEIN CLPS1, CHLOROPLASTIC"/>
    <property type="match status" value="1"/>
</dbReference>
<dbReference type="EMBL" id="CAJNNV010025090">
    <property type="protein sequence ID" value="CAE8612164.1"/>
    <property type="molecule type" value="Genomic_DNA"/>
</dbReference>
<name>A0A813FCD4_POLGL</name>
<evidence type="ECO:0000313" key="4">
    <source>
        <dbReference type="Proteomes" id="UP000654075"/>
    </source>
</evidence>
<dbReference type="InterPro" id="IPR014719">
    <property type="entry name" value="Ribosomal_bL12_C/ClpS-like"/>
</dbReference>
<comment type="caution">
    <text evidence="3">The sequence shown here is derived from an EMBL/GenBank/DDBJ whole genome shotgun (WGS) entry which is preliminary data.</text>
</comment>
<dbReference type="GO" id="GO:0006508">
    <property type="term" value="P:proteolysis"/>
    <property type="evidence" value="ECO:0007669"/>
    <property type="project" value="InterPro"/>
</dbReference>
<feature type="domain" description="Adaptor protein ClpS core" evidence="2">
    <location>
        <begin position="144"/>
        <end position="215"/>
    </location>
</feature>
<organism evidence="3 4">
    <name type="scientific">Polarella glacialis</name>
    <name type="common">Dinoflagellate</name>
    <dbReference type="NCBI Taxonomy" id="89957"/>
    <lineage>
        <taxon>Eukaryota</taxon>
        <taxon>Sar</taxon>
        <taxon>Alveolata</taxon>
        <taxon>Dinophyceae</taxon>
        <taxon>Suessiales</taxon>
        <taxon>Suessiaceae</taxon>
        <taxon>Polarella</taxon>
    </lineage>
</organism>
<dbReference type="AlphaFoldDB" id="A0A813FCD4"/>
<gene>
    <name evidence="3" type="ORF">PGLA1383_LOCUS29964</name>
</gene>
<dbReference type="SUPFAM" id="SSF54736">
    <property type="entry name" value="ClpS-like"/>
    <property type="match status" value="1"/>
</dbReference>
<dbReference type="Gene3D" id="3.30.1390.10">
    <property type="match status" value="1"/>
</dbReference>
<dbReference type="GO" id="GO:0030163">
    <property type="term" value="P:protein catabolic process"/>
    <property type="evidence" value="ECO:0007669"/>
    <property type="project" value="InterPro"/>
</dbReference>
<evidence type="ECO:0000256" key="1">
    <source>
        <dbReference type="SAM" id="Phobius"/>
    </source>
</evidence>
<protein>
    <recommendedName>
        <fullName evidence="2">Adaptor protein ClpS core domain-containing protein</fullName>
    </recommendedName>
</protein>
<keyword evidence="1" id="KW-1133">Transmembrane helix</keyword>
<dbReference type="InterPro" id="IPR003769">
    <property type="entry name" value="ClpS_core"/>
</dbReference>
<reference evidence="3" key="1">
    <citation type="submission" date="2021-02" db="EMBL/GenBank/DDBJ databases">
        <authorList>
            <person name="Dougan E. K."/>
            <person name="Rhodes N."/>
            <person name="Thang M."/>
            <person name="Chan C."/>
        </authorList>
    </citation>
    <scope>NUCLEOTIDE SEQUENCE</scope>
</reference>
<dbReference type="InterPro" id="IPR022935">
    <property type="entry name" value="ClpS"/>
</dbReference>
<dbReference type="Proteomes" id="UP000654075">
    <property type="component" value="Unassembled WGS sequence"/>
</dbReference>
<accession>A0A813FCD4</accession>
<dbReference type="Pfam" id="PF02617">
    <property type="entry name" value="ClpS"/>
    <property type="match status" value="1"/>
</dbReference>